<gene>
    <name evidence="1" type="ORF">KEM10_00750</name>
</gene>
<organism evidence="1 2">
    <name type="scientific">Carboxylicivirga linearis</name>
    <dbReference type="NCBI Taxonomy" id="1628157"/>
    <lineage>
        <taxon>Bacteria</taxon>
        <taxon>Pseudomonadati</taxon>
        <taxon>Bacteroidota</taxon>
        <taxon>Bacteroidia</taxon>
        <taxon>Marinilabiliales</taxon>
        <taxon>Marinilabiliaceae</taxon>
        <taxon>Carboxylicivirga</taxon>
    </lineage>
</organism>
<dbReference type="EMBL" id="JAGUCO010000001">
    <property type="protein sequence ID" value="MBS2096783.1"/>
    <property type="molecule type" value="Genomic_DNA"/>
</dbReference>
<dbReference type="RefSeq" id="WP_212212202.1">
    <property type="nucleotide sequence ID" value="NZ_JAGUCO010000001.1"/>
</dbReference>
<dbReference type="GO" id="GO:0006508">
    <property type="term" value="P:proteolysis"/>
    <property type="evidence" value="ECO:0007669"/>
    <property type="project" value="UniProtKB-KW"/>
</dbReference>
<dbReference type="Gene3D" id="2.40.70.10">
    <property type="entry name" value="Acid Proteases"/>
    <property type="match status" value="1"/>
</dbReference>
<dbReference type="Proteomes" id="UP000708576">
    <property type="component" value="Unassembled WGS sequence"/>
</dbReference>
<name>A0ABS5JPG2_9BACT</name>
<reference evidence="1 2" key="1">
    <citation type="journal article" date="2015" name="Int. J. Syst. Evol. Microbiol.">
        <title>Carboxylicivirga linearis sp. nov., isolated from a sea cucumber culture pond.</title>
        <authorList>
            <person name="Wang F.Q."/>
            <person name="Zhou Y.X."/>
            <person name="Lin X.Z."/>
            <person name="Chen G.J."/>
            <person name="Du Z.J."/>
        </authorList>
    </citation>
    <scope>NUCLEOTIDE SEQUENCE [LARGE SCALE GENOMIC DNA]</scope>
    <source>
        <strain evidence="1 2">FB218</strain>
    </source>
</reference>
<keyword evidence="2" id="KW-1185">Reference proteome</keyword>
<dbReference type="GO" id="GO:0008233">
    <property type="term" value="F:peptidase activity"/>
    <property type="evidence" value="ECO:0007669"/>
    <property type="project" value="UniProtKB-KW"/>
</dbReference>
<evidence type="ECO:0000313" key="2">
    <source>
        <dbReference type="Proteomes" id="UP000708576"/>
    </source>
</evidence>
<sequence length="409" mass="46062">MIKKVLILTSVVILLTFVGAAYFLYSISRSFKKLNQGVLSSEFVTDTIPFRYSCSGHILIDVKVNEGKSFSSFILDSGASNIVFKRFSEEMSFENNGFTLSQGAAENWFLGHIKNIKSIQFGKIAFDNLNAKEIVFDGECQENICGIIGIGVMHHFVWQIDFERQQIIVAKRPDDLEFGSNYFEIPLNENKKSHHLRTKVRFGENRPLKSVLVDLGSNSTLFLSERDVLNDSIKYLSKGILGQASKGLGEEDSVITYRYYKTDSLFFNNSDFAVSDVTVCTASKSLNLLGLGFFENYKTTINWPDKKLILEPVHPNSGFIGKTKGFSLIYNKDKSVAEIGALVENTAASKANFKLKTQVIAINEISLLNYESYCRYRNTDLSNDTIEVTFKGEDGSKRIVRLLEEPIFD</sequence>
<proteinExistence type="predicted"/>
<accession>A0ABS5JPG2</accession>
<keyword evidence="1" id="KW-0378">Hydrolase</keyword>
<dbReference type="InterPro" id="IPR021109">
    <property type="entry name" value="Peptidase_aspartic_dom_sf"/>
</dbReference>
<protein>
    <submittedName>
        <fullName evidence="1">Aspartyl protease family protein</fullName>
    </submittedName>
</protein>
<comment type="caution">
    <text evidence="1">The sequence shown here is derived from an EMBL/GenBank/DDBJ whole genome shotgun (WGS) entry which is preliminary data.</text>
</comment>
<evidence type="ECO:0000313" key="1">
    <source>
        <dbReference type="EMBL" id="MBS2096783.1"/>
    </source>
</evidence>
<keyword evidence="1" id="KW-0645">Protease</keyword>